<evidence type="ECO:0000256" key="1">
    <source>
        <dbReference type="SAM" id="Phobius"/>
    </source>
</evidence>
<reference evidence="2" key="1">
    <citation type="submission" date="2022-09" db="EMBL/GenBank/DDBJ databases">
        <title>Actin cytoskeleton and complex cell architecture in an #Asgard archaeon.</title>
        <authorList>
            <person name="Ponce Toledo R.I."/>
            <person name="Schleper C."/>
            <person name="Rodrigues Oliveira T."/>
            <person name="Wollweber F."/>
            <person name="Xu J."/>
            <person name="Rittmann S."/>
            <person name="Klingl A."/>
            <person name="Pilhofer M."/>
        </authorList>
    </citation>
    <scope>NUCLEOTIDE SEQUENCE</scope>
    <source>
        <strain evidence="2">B-35</strain>
    </source>
</reference>
<name>A0ABY6HNL0_9ARCH</name>
<gene>
    <name evidence="2" type="ORF">NEF87_001384</name>
</gene>
<feature type="transmembrane region" description="Helical" evidence="1">
    <location>
        <begin position="21"/>
        <end position="45"/>
    </location>
</feature>
<evidence type="ECO:0000313" key="2">
    <source>
        <dbReference type="EMBL" id="UYP45099.1"/>
    </source>
</evidence>
<dbReference type="Proteomes" id="UP001208689">
    <property type="component" value="Chromosome"/>
</dbReference>
<accession>A0ABY6HNL0</accession>
<evidence type="ECO:0000313" key="3">
    <source>
        <dbReference type="Proteomes" id="UP001208689"/>
    </source>
</evidence>
<sequence>MDVKILNKYITSKPKLMGNLILEQLIINTSLIEPYFSLILIILTFNNLEEQI</sequence>
<protein>
    <submittedName>
        <fullName evidence="2">Uncharacterized protein</fullName>
    </submittedName>
</protein>
<keyword evidence="1" id="KW-0812">Transmembrane</keyword>
<keyword evidence="1" id="KW-1133">Transmembrane helix</keyword>
<dbReference type="EMBL" id="CP104013">
    <property type="protein sequence ID" value="UYP45099.1"/>
    <property type="molecule type" value="Genomic_DNA"/>
</dbReference>
<keyword evidence="1" id="KW-0472">Membrane</keyword>
<keyword evidence="3" id="KW-1185">Reference proteome</keyword>
<organism evidence="2 3">
    <name type="scientific">Candidatus Lokiarchaeum ossiferum</name>
    <dbReference type="NCBI Taxonomy" id="2951803"/>
    <lineage>
        <taxon>Archaea</taxon>
        <taxon>Promethearchaeati</taxon>
        <taxon>Promethearchaeota</taxon>
        <taxon>Promethearchaeia</taxon>
        <taxon>Promethearchaeales</taxon>
        <taxon>Promethearchaeaceae</taxon>
        <taxon>Candidatus Lokiarchaeum</taxon>
    </lineage>
</organism>
<proteinExistence type="predicted"/>